<dbReference type="PRINTS" id="PR00344">
    <property type="entry name" value="BCTRLSENSOR"/>
</dbReference>
<name>A0A1Y6BSF2_9BACT</name>
<dbReference type="AlphaFoldDB" id="A0A1Y6BSF2"/>
<dbReference type="PANTHER" id="PTHR43065">
    <property type="entry name" value="SENSOR HISTIDINE KINASE"/>
    <property type="match status" value="1"/>
</dbReference>
<dbReference type="InterPro" id="IPR005467">
    <property type="entry name" value="His_kinase_dom"/>
</dbReference>
<evidence type="ECO:0000256" key="1">
    <source>
        <dbReference type="ARBA" id="ARBA00000085"/>
    </source>
</evidence>
<keyword evidence="3" id="KW-0597">Phosphoprotein</keyword>
<evidence type="ECO:0000256" key="4">
    <source>
        <dbReference type="ARBA" id="ARBA00022679"/>
    </source>
</evidence>
<keyword evidence="9" id="KW-0472">Membrane</keyword>
<evidence type="ECO:0000256" key="2">
    <source>
        <dbReference type="ARBA" id="ARBA00012438"/>
    </source>
</evidence>
<comment type="catalytic activity">
    <reaction evidence="1">
        <text>ATP + protein L-histidine = ADP + protein N-phospho-L-histidine.</text>
        <dbReference type="EC" id="2.7.13.3"/>
    </reaction>
</comment>
<dbReference type="PROSITE" id="PS50109">
    <property type="entry name" value="HIS_KIN"/>
    <property type="match status" value="1"/>
</dbReference>
<evidence type="ECO:0000313" key="12">
    <source>
        <dbReference type="Proteomes" id="UP000192907"/>
    </source>
</evidence>
<keyword evidence="12" id="KW-1185">Reference proteome</keyword>
<keyword evidence="6 11" id="KW-0418">Kinase</keyword>
<reference evidence="12" key="1">
    <citation type="submission" date="2017-04" db="EMBL/GenBank/DDBJ databases">
        <authorList>
            <person name="Varghese N."/>
            <person name="Submissions S."/>
        </authorList>
    </citation>
    <scope>NUCLEOTIDE SEQUENCE [LARGE SCALE GENOMIC DNA]</scope>
    <source>
        <strain evidence="12">RKEM611</strain>
    </source>
</reference>
<keyword evidence="9" id="KW-1133">Transmembrane helix</keyword>
<dbReference type="SMART" id="SM00388">
    <property type="entry name" value="HisKA"/>
    <property type="match status" value="1"/>
</dbReference>
<dbReference type="Proteomes" id="UP000192907">
    <property type="component" value="Unassembled WGS sequence"/>
</dbReference>
<dbReference type="InterPro" id="IPR003594">
    <property type="entry name" value="HATPase_dom"/>
</dbReference>
<feature type="transmembrane region" description="Helical" evidence="9">
    <location>
        <begin position="156"/>
        <end position="173"/>
    </location>
</feature>
<dbReference type="Gene3D" id="3.30.565.10">
    <property type="entry name" value="Histidine kinase-like ATPase, C-terminal domain"/>
    <property type="match status" value="1"/>
</dbReference>
<keyword evidence="7" id="KW-0067">ATP-binding</keyword>
<dbReference type="PANTHER" id="PTHR43065:SF10">
    <property type="entry name" value="PEROXIDE STRESS-ACTIVATED HISTIDINE KINASE MAK3"/>
    <property type="match status" value="1"/>
</dbReference>
<dbReference type="Pfam" id="PF02518">
    <property type="entry name" value="HATPase_c"/>
    <property type="match status" value="1"/>
</dbReference>
<evidence type="ECO:0000256" key="7">
    <source>
        <dbReference type="ARBA" id="ARBA00022840"/>
    </source>
</evidence>
<feature type="transmembrane region" description="Helical" evidence="9">
    <location>
        <begin position="21"/>
        <end position="40"/>
    </location>
</feature>
<dbReference type="OrthoDB" id="9772100at2"/>
<feature type="transmembrane region" description="Helical" evidence="9">
    <location>
        <begin position="102"/>
        <end position="135"/>
    </location>
</feature>
<dbReference type="Pfam" id="PF00512">
    <property type="entry name" value="HisKA"/>
    <property type="match status" value="1"/>
</dbReference>
<dbReference type="EMBL" id="FWZT01000006">
    <property type="protein sequence ID" value="SMF18700.1"/>
    <property type="molecule type" value="Genomic_DNA"/>
</dbReference>
<evidence type="ECO:0000313" key="11">
    <source>
        <dbReference type="EMBL" id="SMF18700.1"/>
    </source>
</evidence>
<dbReference type="SUPFAM" id="SSF55874">
    <property type="entry name" value="ATPase domain of HSP90 chaperone/DNA topoisomerase II/histidine kinase"/>
    <property type="match status" value="1"/>
</dbReference>
<dbReference type="CDD" id="cd00082">
    <property type="entry name" value="HisKA"/>
    <property type="match status" value="1"/>
</dbReference>
<dbReference type="SMART" id="SM00387">
    <property type="entry name" value="HATPase_c"/>
    <property type="match status" value="1"/>
</dbReference>
<feature type="domain" description="Histidine kinase" evidence="10">
    <location>
        <begin position="202"/>
        <end position="422"/>
    </location>
</feature>
<organism evidence="11 12">
    <name type="scientific">Pseudobacteriovorax antillogorgiicola</name>
    <dbReference type="NCBI Taxonomy" id="1513793"/>
    <lineage>
        <taxon>Bacteria</taxon>
        <taxon>Pseudomonadati</taxon>
        <taxon>Bdellovibrionota</taxon>
        <taxon>Oligoflexia</taxon>
        <taxon>Oligoflexales</taxon>
        <taxon>Pseudobacteriovoracaceae</taxon>
        <taxon>Pseudobacteriovorax</taxon>
    </lineage>
</organism>
<evidence type="ECO:0000256" key="3">
    <source>
        <dbReference type="ARBA" id="ARBA00022553"/>
    </source>
</evidence>
<dbReference type="InterPro" id="IPR004358">
    <property type="entry name" value="Sig_transdc_His_kin-like_C"/>
</dbReference>
<dbReference type="GO" id="GO:0005524">
    <property type="term" value="F:ATP binding"/>
    <property type="evidence" value="ECO:0007669"/>
    <property type="project" value="UniProtKB-KW"/>
</dbReference>
<accession>A0A1Y6BSF2</accession>
<evidence type="ECO:0000256" key="8">
    <source>
        <dbReference type="ARBA" id="ARBA00023012"/>
    </source>
</evidence>
<dbReference type="Gene3D" id="1.10.287.130">
    <property type="match status" value="1"/>
</dbReference>
<keyword evidence="5" id="KW-0547">Nucleotide-binding</keyword>
<feature type="transmembrane region" description="Helical" evidence="9">
    <location>
        <begin position="75"/>
        <end position="96"/>
    </location>
</feature>
<keyword evidence="9" id="KW-0812">Transmembrane</keyword>
<dbReference type="SUPFAM" id="SSF47384">
    <property type="entry name" value="Homodimeric domain of signal transducing histidine kinase"/>
    <property type="match status" value="1"/>
</dbReference>
<proteinExistence type="predicted"/>
<dbReference type="STRING" id="1513793.SAMN06296036_106196"/>
<feature type="transmembrane region" description="Helical" evidence="9">
    <location>
        <begin position="46"/>
        <end position="63"/>
    </location>
</feature>
<evidence type="ECO:0000256" key="5">
    <source>
        <dbReference type="ARBA" id="ARBA00022741"/>
    </source>
</evidence>
<dbReference type="CDD" id="cd00075">
    <property type="entry name" value="HATPase"/>
    <property type="match status" value="1"/>
</dbReference>
<sequence>MQGNKKATDAVIQFKLRVTRFILFSAAIAAVLVAILRPPSQAIENQVIILGLAVVLSAVGFLIPRLIPWRVGAMFMTFVVTATLHGMILVTVYPPLVGNHNFIPIVIFTATNLVSFAWGAFITIWVVLFDLGLFLELWRPIPDYSYIDSAVCIDRMVAYCFAYAGAAFAAYAMKISYARIESQEKELRSKDKLAALGVFSGGIAHEINNPLAIVKGYLTQLKKKIQRQIPHEAGDFIPKIQRIESNLDRIGSITTSLLTMTRNNTENQFRAEIFDVGEIVGEVLELLGPKIQGHKVDVRCEIAQDIGSIRGFPQPLKISLRVIVDNAIDALVSSETIDPEVKLSVFEDQEQTVFEVRDNGPGIPAEIHDKIFDPFFTTKDVGLGSGIGLSLVASICDTVGWDLSFRSRKGKTVFRIKSPILAEERYRLGA</sequence>
<dbReference type="GO" id="GO:0000155">
    <property type="term" value="F:phosphorelay sensor kinase activity"/>
    <property type="evidence" value="ECO:0007669"/>
    <property type="project" value="InterPro"/>
</dbReference>
<dbReference type="InterPro" id="IPR036097">
    <property type="entry name" value="HisK_dim/P_sf"/>
</dbReference>
<evidence type="ECO:0000259" key="10">
    <source>
        <dbReference type="PROSITE" id="PS50109"/>
    </source>
</evidence>
<dbReference type="RefSeq" id="WP_132317763.1">
    <property type="nucleotide sequence ID" value="NZ_FWZT01000006.1"/>
</dbReference>
<dbReference type="InterPro" id="IPR003661">
    <property type="entry name" value="HisK_dim/P_dom"/>
</dbReference>
<evidence type="ECO:0000256" key="6">
    <source>
        <dbReference type="ARBA" id="ARBA00022777"/>
    </source>
</evidence>
<keyword evidence="8" id="KW-0902">Two-component regulatory system</keyword>
<gene>
    <name evidence="11" type="ORF">SAMN06296036_106196</name>
</gene>
<keyword evidence="4" id="KW-0808">Transferase</keyword>
<evidence type="ECO:0000256" key="9">
    <source>
        <dbReference type="SAM" id="Phobius"/>
    </source>
</evidence>
<dbReference type="EC" id="2.7.13.3" evidence="2"/>
<protein>
    <recommendedName>
        <fullName evidence="2">histidine kinase</fullName>
        <ecNumber evidence="2">2.7.13.3</ecNumber>
    </recommendedName>
</protein>
<dbReference type="InterPro" id="IPR036890">
    <property type="entry name" value="HATPase_C_sf"/>
</dbReference>